<dbReference type="NCBIfam" id="NF001756">
    <property type="entry name" value="PRK00484.1"/>
    <property type="match status" value="1"/>
</dbReference>
<organism evidence="16">
    <name type="scientific">Leptotrichia rugosa</name>
    <dbReference type="NCBI Taxonomy" id="3239302"/>
    <lineage>
        <taxon>Bacteria</taxon>
        <taxon>Fusobacteriati</taxon>
        <taxon>Fusobacteriota</taxon>
        <taxon>Fusobacteriia</taxon>
        <taxon>Fusobacteriales</taxon>
        <taxon>Leptotrichiaceae</taxon>
        <taxon>Leptotrichia</taxon>
    </lineage>
</organism>
<dbReference type="KEGG" id="lrug:AB8B22_00695"/>
<dbReference type="SUPFAM" id="SSF50249">
    <property type="entry name" value="Nucleic acid-binding proteins"/>
    <property type="match status" value="1"/>
</dbReference>
<dbReference type="GO" id="GO:0004824">
    <property type="term" value="F:lysine-tRNA ligase activity"/>
    <property type="evidence" value="ECO:0007669"/>
    <property type="project" value="UniProtKB-UniRule"/>
</dbReference>
<dbReference type="NCBIfam" id="TIGR00499">
    <property type="entry name" value="lysS_bact"/>
    <property type="match status" value="1"/>
</dbReference>
<dbReference type="Pfam" id="PF01336">
    <property type="entry name" value="tRNA_anti-codon"/>
    <property type="match status" value="1"/>
</dbReference>
<feature type="binding site" evidence="13">
    <location>
        <position position="404"/>
    </location>
    <ligand>
        <name>Mg(2+)</name>
        <dbReference type="ChEBI" id="CHEBI:18420"/>
        <label>1</label>
    </ligand>
</feature>
<evidence type="ECO:0000256" key="6">
    <source>
        <dbReference type="ARBA" id="ARBA00022723"/>
    </source>
</evidence>
<keyword evidence="7 13" id="KW-0547">Nucleotide-binding</keyword>
<dbReference type="HAMAP" id="MF_00252">
    <property type="entry name" value="Lys_tRNA_synth_class2"/>
    <property type="match status" value="1"/>
</dbReference>
<keyword evidence="4 13" id="KW-0963">Cytoplasm</keyword>
<dbReference type="SUPFAM" id="SSF55681">
    <property type="entry name" value="Class II aaRS and biotin synthetases"/>
    <property type="match status" value="1"/>
</dbReference>
<dbReference type="InterPro" id="IPR006195">
    <property type="entry name" value="aa-tRNA-synth_II"/>
</dbReference>
<dbReference type="PRINTS" id="PR00982">
    <property type="entry name" value="TRNASYNTHLYS"/>
</dbReference>
<dbReference type="CDD" id="cd00775">
    <property type="entry name" value="LysRS_core"/>
    <property type="match status" value="1"/>
</dbReference>
<evidence type="ECO:0000256" key="7">
    <source>
        <dbReference type="ARBA" id="ARBA00022741"/>
    </source>
</evidence>
<evidence type="ECO:0000256" key="14">
    <source>
        <dbReference type="RuleBase" id="RU000336"/>
    </source>
</evidence>
<dbReference type="Gene3D" id="3.30.930.10">
    <property type="entry name" value="Bira Bifunctional Protein, Domain 2"/>
    <property type="match status" value="1"/>
</dbReference>
<evidence type="ECO:0000256" key="9">
    <source>
        <dbReference type="ARBA" id="ARBA00022842"/>
    </source>
</evidence>
<dbReference type="Gene3D" id="2.40.50.140">
    <property type="entry name" value="Nucleic acid-binding proteins"/>
    <property type="match status" value="1"/>
</dbReference>
<dbReference type="CDD" id="cd04322">
    <property type="entry name" value="LysRS_N"/>
    <property type="match status" value="1"/>
</dbReference>
<proteinExistence type="inferred from homology"/>
<comment type="catalytic activity">
    <reaction evidence="12 13 14">
        <text>tRNA(Lys) + L-lysine + ATP = L-lysyl-tRNA(Lys) + AMP + diphosphate</text>
        <dbReference type="Rhea" id="RHEA:20792"/>
        <dbReference type="Rhea" id="RHEA-COMP:9696"/>
        <dbReference type="Rhea" id="RHEA-COMP:9697"/>
        <dbReference type="ChEBI" id="CHEBI:30616"/>
        <dbReference type="ChEBI" id="CHEBI:32551"/>
        <dbReference type="ChEBI" id="CHEBI:33019"/>
        <dbReference type="ChEBI" id="CHEBI:78442"/>
        <dbReference type="ChEBI" id="CHEBI:78529"/>
        <dbReference type="ChEBI" id="CHEBI:456215"/>
        <dbReference type="EC" id="6.1.1.6"/>
    </reaction>
</comment>
<dbReference type="PROSITE" id="PS50862">
    <property type="entry name" value="AA_TRNA_LIGASE_II"/>
    <property type="match status" value="1"/>
</dbReference>
<feature type="domain" description="Aminoacyl-transfer RNA synthetases class-II family profile" evidence="15">
    <location>
        <begin position="178"/>
        <end position="488"/>
    </location>
</feature>
<accession>A0AB39VJB7</accession>
<evidence type="ECO:0000256" key="2">
    <source>
        <dbReference type="ARBA" id="ARBA00008226"/>
    </source>
</evidence>
<dbReference type="RefSeq" id="WP_369711193.1">
    <property type="nucleotide sequence ID" value="NZ_CP165644.1"/>
</dbReference>
<evidence type="ECO:0000256" key="11">
    <source>
        <dbReference type="ARBA" id="ARBA00023146"/>
    </source>
</evidence>
<dbReference type="GO" id="GO:0005524">
    <property type="term" value="F:ATP binding"/>
    <property type="evidence" value="ECO:0007669"/>
    <property type="project" value="UniProtKB-UniRule"/>
</dbReference>
<dbReference type="EC" id="6.1.1.6" evidence="13"/>
<comment type="similarity">
    <text evidence="2 13">Belongs to the class-II aminoacyl-tRNA synthetase family.</text>
</comment>
<evidence type="ECO:0000256" key="5">
    <source>
        <dbReference type="ARBA" id="ARBA00022598"/>
    </source>
</evidence>
<evidence type="ECO:0000259" key="15">
    <source>
        <dbReference type="PROSITE" id="PS50862"/>
    </source>
</evidence>
<dbReference type="GO" id="GO:0005829">
    <property type="term" value="C:cytosol"/>
    <property type="evidence" value="ECO:0007669"/>
    <property type="project" value="TreeGrafter"/>
</dbReference>
<gene>
    <name evidence="13 16" type="primary">lysS</name>
    <name evidence="16" type="ORF">AB8B22_00695</name>
</gene>
<dbReference type="InterPro" id="IPR004365">
    <property type="entry name" value="NA-bd_OB_tRNA"/>
</dbReference>
<dbReference type="PANTHER" id="PTHR42918:SF15">
    <property type="entry name" value="LYSINE--TRNA LIGASE, CHLOROPLASTIC_MITOCHONDRIAL"/>
    <property type="match status" value="1"/>
</dbReference>
<dbReference type="Pfam" id="PF00152">
    <property type="entry name" value="tRNA-synt_2"/>
    <property type="match status" value="1"/>
</dbReference>
<keyword evidence="5 13" id="KW-0436">Ligase</keyword>
<dbReference type="GO" id="GO:0006430">
    <property type="term" value="P:lysyl-tRNA aminoacylation"/>
    <property type="evidence" value="ECO:0007669"/>
    <property type="project" value="UniProtKB-UniRule"/>
</dbReference>
<dbReference type="InterPro" id="IPR002313">
    <property type="entry name" value="Lys-tRNA-ligase_II"/>
</dbReference>
<dbReference type="InterPro" id="IPR045864">
    <property type="entry name" value="aa-tRNA-synth_II/BPL/LPL"/>
</dbReference>
<dbReference type="EMBL" id="CP165644">
    <property type="protein sequence ID" value="XDU66958.1"/>
    <property type="molecule type" value="Genomic_DNA"/>
</dbReference>
<protein>
    <recommendedName>
        <fullName evidence="13">Lysine--tRNA ligase</fullName>
        <ecNumber evidence="13">6.1.1.6</ecNumber>
    </recommendedName>
    <alternativeName>
        <fullName evidence="13">Lysyl-tRNA synthetase</fullName>
        <shortName evidence="13">LysRS</shortName>
    </alternativeName>
</protein>
<evidence type="ECO:0000256" key="12">
    <source>
        <dbReference type="ARBA" id="ARBA00048573"/>
    </source>
</evidence>
<keyword evidence="9 13" id="KW-0460">Magnesium</keyword>
<dbReference type="InterPro" id="IPR004364">
    <property type="entry name" value="Aa-tRNA-synt_II"/>
</dbReference>
<dbReference type="AlphaFoldDB" id="A0AB39VJB7"/>
<evidence type="ECO:0000256" key="1">
    <source>
        <dbReference type="ARBA" id="ARBA00004496"/>
    </source>
</evidence>
<dbReference type="InterPro" id="IPR018149">
    <property type="entry name" value="Lys-tRNA-synth_II_C"/>
</dbReference>
<evidence type="ECO:0000256" key="10">
    <source>
        <dbReference type="ARBA" id="ARBA00022917"/>
    </source>
</evidence>
<keyword evidence="10 13" id="KW-0648">Protein biosynthesis</keyword>
<evidence type="ECO:0000256" key="3">
    <source>
        <dbReference type="ARBA" id="ARBA00011738"/>
    </source>
</evidence>
<dbReference type="FunFam" id="3.30.930.10:FF:000001">
    <property type="entry name" value="Lysine--tRNA ligase"/>
    <property type="match status" value="1"/>
</dbReference>
<comment type="subunit">
    <text evidence="3 13">Homodimer.</text>
</comment>
<dbReference type="GO" id="GO:0000287">
    <property type="term" value="F:magnesium ion binding"/>
    <property type="evidence" value="ECO:0007669"/>
    <property type="project" value="UniProtKB-UniRule"/>
</dbReference>
<name>A0AB39VJB7_9FUSO</name>
<feature type="binding site" evidence="13">
    <location>
        <position position="411"/>
    </location>
    <ligand>
        <name>Mg(2+)</name>
        <dbReference type="ChEBI" id="CHEBI:18420"/>
        <label>1</label>
    </ligand>
</feature>
<feature type="binding site" evidence="13">
    <location>
        <position position="411"/>
    </location>
    <ligand>
        <name>Mg(2+)</name>
        <dbReference type="ChEBI" id="CHEBI:18420"/>
        <label>2</label>
    </ligand>
</feature>
<evidence type="ECO:0000313" key="16">
    <source>
        <dbReference type="EMBL" id="XDU66958.1"/>
    </source>
</evidence>
<dbReference type="InterPro" id="IPR012340">
    <property type="entry name" value="NA-bd_OB-fold"/>
</dbReference>
<comment type="subcellular location">
    <subcellularLocation>
        <location evidence="1 13">Cytoplasm</location>
    </subcellularLocation>
</comment>
<keyword evidence="6 13" id="KW-0479">Metal-binding</keyword>
<keyword evidence="11 13" id="KW-0030">Aminoacyl-tRNA synthetase</keyword>
<reference evidence="16" key="1">
    <citation type="submission" date="2024-07" db="EMBL/GenBank/DDBJ databases">
        <authorList>
            <person name="Li X.-J."/>
            <person name="Wang X."/>
        </authorList>
    </citation>
    <scope>NUCLEOTIDE SEQUENCE</scope>
    <source>
        <strain evidence="16">HSP-334</strain>
    </source>
</reference>
<dbReference type="FunFam" id="2.40.50.140:FF:000024">
    <property type="entry name" value="Lysine--tRNA ligase"/>
    <property type="match status" value="1"/>
</dbReference>
<dbReference type="GO" id="GO:0000049">
    <property type="term" value="F:tRNA binding"/>
    <property type="evidence" value="ECO:0007669"/>
    <property type="project" value="TreeGrafter"/>
</dbReference>
<evidence type="ECO:0000256" key="4">
    <source>
        <dbReference type="ARBA" id="ARBA00022490"/>
    </source>
</evidence>
<dbReference type="InterPro" id="IPR044136">
    <property type="entry name" value="Lys-tRNA-ligase_II_N"/>
</dbReference>
<sequence>MSNQKNRTPNDNGIIKEKLKKVAELKEMGIEPYGRTYNKENDISEINKYNETCDKVFKTAGRIVGFRRMGKNGFGKLQDPTGQIQYYVKKEEVGEEQYEIYKKLGLGDFLGVEGSLFRTKTGELTLRVKSFEVLSKNVRPLPEKFHGLTNVETRYRQRYVDLVMNREVMETMKKRFQVIRFFRSYLEKKGFTEVETPMMHPIAGGATARPFVTHHNALDMELFLRIAPELYLKRLLVGGFEKVFEINRSFRNEGISVKHNPEFTMMELYQAYADFNDMMDLTEDLISNLTLELHGKYDIEYEDKTINMAKPWRRVTMKEIVKEKTGFDFDSISSDEEAVSIAKEFGIPLEKDKTYTKFGILNLFFEEKVEETLINPTFITEYPKEISPLSKNQKGETEWVDRFELFISGREFANAYSELNDPQDQKERFEEQVKLKEAGDDEAQGMDLDYIRALEYGMPPAGGLGIGIDRLVMLQTNSASIRDVILFPTLRKEDIDL</sequence>
<keyword evidence="8 13" id="KW-0067">ATP-binding</keyword>
<evidence type="ECO:0000256" key="13">
    <source>
        <dbReference type="HAMAP-Rule" id="MF_00252"/>
    </source>
</evidence>
<comment type="cofactor">
    <cofactor evidence="13 14">
        <name>Mg(2+)</name>
        <dbReference type="ChEBI" id="CHEBI:18420"/>
    </cofactor>
    <text evidence="13 14">Binds 3 Mg(2+) ions per subunit.</text>
</comment>
<evidence type="ECO:0000256" key="8">
    <source>
        <dbReference type="ARBA" id="ARBA00022840"/>
    </source>
</evidence>
<dbReference type="PANTHER" id="PTHR42918">
    <property type="entry name" value="LYSYL-TRNA SYNTHETASE"/>
    <property type="match status" value="1"/>
</dbReference>